<reference evidence="1 2" key="1">
    <citation type="submission" date="2017-10" db="EMBL/GenBank/DDBJ databases">
        <title>Nyctiphanis sp. nov., isolated from the stomach of the euphausiid Nyctiphanes simplex (Hansen, 1911) in the Gulf of California.</title>
        <authorList>
            <person name="Gomez-Gil B."/>
            <person name="Aguilar-Mendez M."/>
            <person name="Lopez-Cortes A."/>
            <person name="Gomez-Gutierrez J."/>
            <person name="Roque A."/>
            <person name="Lang E."/>
            <person name="Gonzalez-Castillo A."/>
        </authorList>
    </citation>
    <scope>NUCLEOTIDE SEQUENCE [LARGE SCALE GENOMIC DNA]</scope>
    <source>
        <strain evidence="1 2">CAIM 600</strain>
    </source>
</reference>
<dbReference type="Gene3D" id="3.40.1570.10">
    <property type="entry name" value="HemS/ChuS/ChuX like domains"/>
    <property type="match status" value="1"/>
</dbReference>
<dbReference type="Pfam" id="PF06228">
    <property type="entry name" value="ChuX_HutX"/>
    <property type="match status" value="1"/>
</dbReference>
<dbReference type="OrthoDB" id="8781266at2"/>
<organism evidence="1 2">
    <name type="scientific">Veronia nyctiphanis</name>
    <dbReference type="NCBI Taxonomy" id="1278244"/>
    <lineage>
        <taxon>Bacteria</taxon>
        <taxon>Pseudomonadati</taxon>
        <taxon>Pseudomonadota</taxon>
        <taxon>Gammaproteobacteria</taxon>
        <taxon>Vibrionales</taxon>
        <taxon>Vibrionaceae</taxon>
        <taxon>Veronia</taxon>
    </lineage>
</organism>
<dbReference type="RefSeq" id="WP_129120996.1">
    <property type="nucleotide sequence ID" value="NZ_PEIB01000002.1"/>
</dbReference>
<accession>A0A4Q0YTG8</accession>
<dbReference type="NCBIfam" id="TIGR04108">
    <property type="entry name" value="HutX"/>
    <property type="match status" value="1"/>
</dbReference>
<protein>
    <submittedName>
        <fullName evidence="1">Heme utilization cystosolic carrier protein HutX</fullName>
    </submittedName>
</protein>
<sequence length="174" mass="19580">MHAVDVALQTRQEVADYLSKDADTPVSMMAESLGRSEGQVTLALPDDMVKTVDGNHAQYVLEALPEWGKVTTIVHSFGSIFEAKATFPKGKVAHGFYNLMGKDGELHGHLRLENVQHVCFVSKPFRGMESHYIAFFTEGLECVFKIYLGRDKKRQLLEGQVEKFYALKKELTNE</sequence>
<gene>
    <name evidence="1" type="primary">hutX</name>
    <name evidence="1" type="ORF">CS022_02835</name>
</gene>
<name>A0A4Q0YTG8_9GAMM</name>
<keyword evidence="2" id="KW-1185">Reference proteome</keyword>
<evidence type="ECO:0000313" key="1">
    <source>
        <dbReference type="EMBL" id="RXJ74527.1"/>
    </source>
</evidence>
<comment type="caution">
    <text evidence="1">The sequence shown here is derived from an EMBL/GenBank/DDBJ whole genome shotgun (WGS) entry which is preliminary data.</text>
</comment>
<dbReference type="EMBL" id="PEIB01000002">
    <property type="protein sequence ID" value="RXJ74527.1"/>
    <property type="molecule type" value="Genomic_DNA"/>
</dbReference>
<dbReference type="AlphaFoldDB" id="A0A4Q0YTG8"/>
<dbReference type="SUPFAM" id="SSF144064">
    <property type="entry name" value="Heme iron utilization protein-like"/>
    <property type="match status" value="1"/>
</dbReference>
<dbReference type="InterPro" id="IPR010413">
    <property type="entry name" value="HutX-like"/>
</dbReference>
<dbReference type="Proteomes" id="UP000290287">
    <property type="component" value="Unassembled WGS sequence"/>
</dbReference>
<evidence type="ECO:0000313" key="2">
    <source>
        <dbReference type="Proteomes" id="UP000290287"/>
    </source>
</evidence>
<dbReference type="CDD" id="cd16829">
    <property type="entry name" value="ChuX_HutX-like"/>
    <property type="match status" value="1"/>
</dbReference>
<proteinExistence type="predicted"/>
<dbReference type="InterPro" id="IPR053733">
    <property type="entry name" value="Heme_Transport_Util_sf"/>
</dbReference>
<dbReference type="PIRSF" id="PIRSF030840">
    <property type="entry name" value="DUF1008"/>
    <property type="match status" value="1"/>
</dbReference>